<dbReference type="AlphaFoldDB" id="A0A6I9VV06"/>
<dbReference type="RefSeq" id="XP_011629549.1">
    <property type="nucleotide sequence ID" value="XM_011631247.1"/>
</dbReference>
<keyword evidence="2" id="KW-1185">Reference proteome</keyword>
<sequence length="168" mass="18893">MIMWRSSKRLIINCVQFVIRCGRNFDADDLDDISDFDVQDVPSNVAIITSVAILYNPERKRSISQTRRSLTLQRDTEGLNGRFNVLVVHFQPQTFGLPRQPRQDDFQHRPDAPGARRTSPPEVVTKVLQALEEMGEPIGPSTAEKLRGGPSNPLGYLLHPVASSRRTS</sequence>
<proteinExistence type="predicted"/>
<evidence type="ECO:0000313" key="3">
    <source>
        <dbReference type="RefSeq" id="XP_011629549.1"/>
    </source>
</evidence>
<gene>
    <name evidence="3" type="primary">LOC105422034</name>
</gene>
<name>A0A6I9VV06_9HYME</name>
<dbReference type="GeneID" id="105422034"/>
<reference evidence="3" key="1">
    <citation type="submission" date="2025-08" db="UniProtKB">
        <authorList>
            <consortium name="RefSeq"/>
        </authorList>
    </citation>
    <scope>IDENTIFICATION</scope>
</reference>
<protein>
    <submittedName>
        <fullName evidence="3">Uncharacterized protein LOC105422034</fullName>
    </submittedName>
</protein>
<feature type="compositionally biased region" description="Basic and acidic residues" evidence="1">
    <location>
        <begin position="101"/>
        <end position="111"/>
    </location>
</feature>
<evidence type="ECO:0000313" key="2">
    <source>
        <dbReference type="Proteomes" id="UP000504615"/>
    </source>
</evidence>
<dbReference type="KEGG" id="pbar:105422034"/>
<feature type="region of interest" description="Disordered" evidence="1">
    <location>
        <begin position="96"/>
        <end position="122"/>
    </location>
</feature>
<dbReference type="OrthoDB" id="7683074at2759"/>
<accession>A0A6I9VV06</accession>
<feature type="region of interest" description="Disordered" evidence="1">
    <location>
        <begin position="135"/>
        <end position="168"/>
    </location>
</feature>
<organism evidence="2 3">
    <name type="scientific">Pogonomyrmex barbatus</name>
    <name type="common">red harvester ant</name>
    <dbReference type="NCBI Taxonomy" id="144034"/>
    <lineage>
        <taxon>Eukaryota</taxon>
        <taxon>Metazoa</taxon>
        <taxon>Ecdysozoa</taxon>
        <taxon>Arthropoda</taxon>
        <taxon>Hexapoda</taxon>
        <taxon>Insecta</taxon>
        <taxon>Pterygota</taxon>
        <taxon>Neoptera</taxon>
        <taxon>Endopterygota</taxon>
        <taxon>Hymenoptera</taxon>
        <taxon>Apocrita</taxon>
        <taxon>Aculeata</taxon>
        <taxon>Formicoidea</taxon>
        <taxon>Formicidae</taxon>
        <taxon>Myrmicinae</taxon>
        <taxon>Pogonomyrmex</taxon>
    </lineage>
</organism>
<evidence type="ECO:0000256" key="1">
    <source>
        <dbReference type="SAM" id="MobiDB-lite"/>
    </source>
</evidence>
<dbReference type="Proteomes" id="UP000504615">
    <property type="component" value="Unplaced"/>
</dbReference>